<proteinExistence type="predicted"/>
<sequence length="436" mass="48525">MPDHSEQLIHLVYEASLDNSLWPELVLTLAEHLEKARETLPASQQQSSITNMAKHFLRAFSISERIVDLQEREGQHTAVLNTFSFGLALINEQGETIMKNSAMMAQPKIARLFDKTTTPLLRCPLTEIEQSLKQWVSQINRTDEPSALALPTNGAANLLMLPRREAVRMGFPPKAAAVLLVTDAGENDGIRAFAAKYGLTRRETDLLAAITQTGDLKQAAAEIELSYESARTYLKRIYNKTGSRSQVDLIQNLHKGPLNVLRKRRTSEEEQHRVRRLMQLKDGRILEYFTLGPKTGRPVVHFDALAGITVDIVGNPAGVLTHLEKHDIRLITPCRPGGFRSSPRAMTSLRDFSGDVVELLDHLKVDRFSIFAVSFGAGSAVAVAHELQDRIDRVVLSSAPYPAYSPRIGATWTCFTRCRVCWAGNGRRCCGRCCPS</sequence>
<dbReference type="InterPro" id="IPR036388">
    <property type="entry name" value="WH-like_DNA-bd_sf"/>
</dbReference>
<dbReference type="SUPFAM" id="SSF53474">
    <property type="entry name" value="alpha/beta-Hydrolases"/>
    <property type="match status" value="1"/>
</dbReference>
<reference evidence="2" key="1">
    <citation type="submission" date="2022-10" db="EMBL/GenBank/DDBJ databases">
        <title>Hoeflea sp. G2-23, isolated from marine algae.</title>
        <authorList>
            <person name="Kristyanto S."/>
            <person name="Kim J.M."/>
            <person name="Jeon C.O."/>
        </authorList>
    </citation>
    <scope>NUCLEOTIDE SEQUENCE</scope>
    <source>
        <strain evidence="2">G2-23</strain>
    </source>
</reference>
<organism evidence="2 3">
    <name type="scientific">Hoeflea algicola</name>
    <dbReference type="NCBI Taxonomy" id="2983763"/>
    <lineage>
        <taxon>Bacteria</taxon>
        <taxon>Pseudomonadati</taxon>
        <taxon>Pseudomonadota</taxon>
        <taxon>Alphaproteobacteria</taxon>
        <taxon>Hyphomicrobiales</taxon>
        <taxon>Rhizobiaceae</taxon>
        <taxon>Hoeflea</taxon>
    </lineage>
</organism>
<dbReference type="SUPFAM" id="SSF46894">
    <property type="entry name" value="C-terminal effector domain of the bipartite response regulators"/>
    <property type="match status" value="1"/>
</dbReference>
<dbReference type="InterPro" id="IPR000792">
    <property type="entry name" value="Tscrpt_reg_LuxR_C"/>
</dbReference>
<evidence type="ECO:0000313" key="2">
    <source>
        <dbReference type="EMBL" id="MCY0148947.1"/>
    </source>
</evidence>
<dbReference type="SMART" id="SM00421">
    <property type="entry name" value="HTH_LUXR"/>
    <property type="match status" value="1"/>
</dbReference>
<dbReference type="Gene3D" id="1.10.10.10">
    <property type="entry name" value="Winged helix-like DNA-binding domain superfamily/Winged helix DNA-binding domain"/>
    <property type="match status" value="1"/>
</dbReference>
<dbReference type="InterPro" id="IPR016032">
    <property type="entry name" value="Sig_transdc_resp-reg_C-effctor"/>
</dbReference>
<name>A0ABT3ZAW7_9HYPH</name>
<accession>A0ABT3ZAW7</accession>
<feature type="domain" description="HTH luxR-type" evidence="1">
    <location>
        <begin position="196"/>
        <end position="253"/>
    </location>
</feature>
<dbReference type="Proteomes" id="UP001073227">
    <property type="component" value="Unassembled WGS sequence"/>
</dbReference>
<protein>
    <submittedName>
        <fullName evidence="2">Alpha/beta hydrolase</fullName>
    </submittedName>
</protein>
<comment type="caution">
    <text evidence="2">The sequence shown here is derived from an EMBL/GenBank/DDBJ whole genome shotgun (WGS) entry which is preliminary data.</text>
</comment>
<evidence type="ECO:0000259" key="1">
    <source>
        <dbReference type="SMART" id="SM00421"/>
    </source>
</evidence>
<dbReference type="EMBL" id="JAOVZR010000001">
    <property type="protein sequence ID" value="MCY0148947.1"/>
    <property type="molecule type" value="Genomic_DNA"/>
</dbReference>
<dbReference type="InterPro" id="IPR000073">
    <property type="entry name" value="AB_hydrolase_1"/>
</dbReference>
<keyword evidence="2" id="KW-0378">Hydrolase</keyword>
<dbReference type="InterPro" id="IPR029058">
    <property type="entry name" value="AB_hydrolase_fold"/>
</dbReference>
<dbReference type="Gene3D" id="3.40.50.1820">
    <property type="entry name" value="alpha/beta hydrolase"/>
    <property type="match status" value="1"/>
</dbReference>
<dbReference type="GO" id="GO:0016787">
    <property type="term" value="F:hydrolase activity"/>
    <property type="evidence" value="ECO:0007669"/>
    <property type="project" value="UniProtKB-KW"/>
</dbReference>
<dbReference type="Pfam" id="PF00561">
    <property type="entry name" value="Abhydrolase_1"/>
    <property type="match status" value="1"/>
</dbReference>
<evidence type="ECO:0000313" key="3">
    <source>
        <dbReference type="Proteomes" id="UP001073227"/>
    </source>
</evidence>
<dbReference type="RefSeq" id="WP_267654472.1">
    <property type="nucleotide sequence ID" value="NZ_JAOVZR010000001.1"/>
</dbReference>
<gene>
    <name evidence="2" type="ORF">OEG84_14850</name>
</gene>
<keyword evidence="3" id="KW-1185">Reference proteome</keyword>